<dbReference type="AlphaFoldDB" id="A0A1C4G9G9"/>
<name>A0A1C4G9G9_9BACT</name>
<dbReference type="Proteomes" id="UP000242818">
    <property type="component" value="Unassembled WGS sequence"/>
</dbReference>
<evidence type="ECO:0000313" key="1">
    <source>
        <dbReference type="EMBL" id="SCC64837.1"/>
    </source>
</evidence>
<accession>A0A1C4G9G9</accession>
<protein>
    <submittedName>
        <fullName evidence="1">Uncharacterized protein</fullName>
    </submittedName>
</protein>
<proteinExistence type="predicted"/>
<dbReference type="RefSeq" id="WP_089715797.1">
    <property type="nucleotide sequence ID" value="NZ_FMAR01000038.1"/>
</dbReference>
<dbReference type="OrthoDB" id="676892at2"/>
<sequence>MKEYNKLEILCLYCSYAGRVTSYYELCNDADFMEKEEYTNSGFLASLGGFSITIRGFNTIFNSYGFYNVMKATTFLLNTLYWLEGKYYEDWFNDYSNTDLLSIEFGINEILTIRKNGMAEIQLSYFNKEKMDQSKRGEHFFYDFVLRTDEWLEACRIALEEYFAMLLKVVRQNKHDDAAIVLLRYQEVWRQIK</sequence>
<evidence type="ECO:0000313" key="2">
    <source>
        <dbReference type="Proteomes" id="UP000242818"/>
    </source>
</evidence>
<keyword evidence="2" id="KW-1185">Reference proteome</keyword>
<organism evidence="1 2">
    <name type="scientific">Chitinophaga costaii</name>
    <dbReference type="NCBI Taxonomy" id="1335309"/>
    <lineage>
        <taxon>Bacteria</taxon>
        <taxon>Pseudomonadati</taxon>
        <taxon>Bacteroidota</taxon>
        <taxon>Chitinophagia</taxon>
        <taxon>Chitinophagales</taxon>
        <taxon>Chitinophagaceae</taxon>
        <taxon>Chitinophaga</taxon>
    </lineage>
</organism>
<gene>
    <name evidence="1" type="ORF">GA0116948_1382</name>
</gene>
<reference evidence="1 2" key="1">
    <citation type="submission" date="2016-08" db="EMBL/GenBank/DDBJ databases">
        <authorList>
            <person name="Seilhamer J.J."/>
        </authorList>
    </citation>
    <scope>NUCLEOTIDE SEQUENCE [LARGE SCALE GENOMIC DNA]</scope>
    <source>
        <strain evidence="1 2">A37T2</strain>
    </source>
</reference>
<dbReference type="EMBL" id="FMAR01000038">
    <property type="protein sequence ID" value="SCC64837.1"/>
    <property type="molecule type" value="Genomic_DNA"/>
</dbReference>